<feature type="region of interest" description="Disordered" evidence="1">
    <location>
        <begin position="110"/>
        <end position="137"/>
    </location>
</feature>
<accession>A0AAD9S4M2</accession>
<dbReference type="AlphaFoldDB" id="A0AAD9S4M2"/>
<evidence type="ECO:0000313" key="3">
    <source>
        <dbReference type="Proteomes" id="UP001265746"/>
    </source>
</evidence>
<evidence type="ECO:0000256" key="1">
    <source>
        <dbReference type="SAM" id="MobiDB-lite"/>
    </source>
</evidence>
<protein>
    <submittedName>
        <fullName evidence="2">Uncharacterized protein</fullName>
    </submittedName>
</protein>
<reference evidence="2" key="1">
    <citation type="submission" date="2023-06" db="EMBL/GenBank/DDBJ databases">
        <authorList>
            <person name="Noh H."/>
        </authorList>
    </citation>
    <scope>NUCLEOTIDE SEQUENCE</scope>
    <source>
        <strain evidence="2">DUCC20226</strain>
    </source>
</reference>
<proteinExistence type="predicted"/>
<organism evidence="2 3">
    <name type="scientific">Phomopsis amygdali</name>
    <name type="common">Fusicoccum amygdali</name>
    <dbReference type="NCBI Taxonomy" id="1214568"/>
    <lineage>
        <taxon>Eukaryota</taxon>
        <taxon>Fungi</taxon>
        <taxon>Dikarya</taxon>
        <taxon>Ascomycota</taxon>
        <taxon>Pezizomycotina</taxon>
        <taxon>Sordariomycetes</taxon>
        <taxon>Sordariomycetidae</taxon>
        <taxon>Diaporthales</taxon>
        <taxon>Diaporthaceae</taxon>
        <taxon>Diaporthe</taxon>
    </lineage>
</organism>
<evidence type="ECO:0000313" key="2">
    <source>
        <dbReference type="EMBL" id="KAK2599222.1"/>
    </source>
</evidence>
<name>A0AAD9S4M2_PHOAM</name>
<dbReference type="EMBL" id="JAUJFL010000007">
    <property type="protein sequence ID" value="KAK2599222.1"/>
    <property type="molecule type" value="Genomic_DNA"/>
</dbReference>
<sequence length="168" mass="18765">MVRFWPLHLFGEMRKRSSQMARDPTFSPIFEQPVVVSTPMWRSSIRLANVPAYADYDDDEEDREPMWYREAHHPSGCPCCIEGTGFPRPPSATLGSDYSGIRKVSRASTHISTNSADSEASSAPVQKDTGSDPACDPTVRVRRSVSTFGLRMKKSMKNLRGRPSGNLQ</sequence>
<dbReference type="Proteomes" id="UP001265746">
    <property type="component" value="Unassembled WGS sequence"/>
</dbReference>
<comment type="caution">
    <text evidence="2">The sequence shown here is derived from an EMBL/GenBank/DDBJ whole genome shotgun (WGS) entry which is preliminary data.</text>
</comment>
<keyword evidence="3" id="KW-1185">Reference proteome</keyword>
<gene>
    <name evidence="2" type="ORF">N8I77_010992</name>
</gene>
<feature type="compositionally biased region" description="Polar residues" evidence="1">
    <location>
        <begin position="110"/>
        <end position="124"/>
    </location>
</feature>